<dbReference type="Proteomes" id="UP000018144">
    <property type="component" value="Unassembled WGS sequence"/>
</dbReference>
<proteinExistence type="predicted"/>
<accession>U4LT34</accession>
<evidence type="ECO:0000313" key="3">
    <source>
        <dbReference type="Proteomes" id="UP000018144"/>
    </source>
</evidence>
<keyword evidence="3" id="KW-1185">Reference proteome</keyword>
<evidence type="ECO:0000256" key="1">
    <source>
        <dbReference type="SAM" id="MobiDB-lite"/>
    </source>
</evidence>
<dbReference type="AlphaFoldDB" id="U4LT34"/>
<reference evidence="2 3" key="1">
    <citation type="journal article" date="2013" name="PLoS Genet.">
        <title>The genome and development-dependent transcriptomes of Pyronema confluens: a window into fungal evolution.</title>
        <authorList>
            <person name="Traeger S."/>
            <person name="Altegoer F."/>
            <person name="Freitag M."/>
            <person name="Gabaldon T."/>
            <person name="Kempken F."/>
            <person name="Kumar A."/>
            <person name="Marcet-Houben M."/>
            <person name="Poggeler S."/>
            <person name="Stajich J.E."/>
            <person name="Nowrousian M."/>
        </authorList>
    </citation>
    <scope>NUCLEOTIDE SEQUENCE [LARGE SCALE GENOMIC DNA]</scope>
    <source>
        <strain evidence="3">CBS 100304</strain>
        <tissue evidence="2">Vegetative mycelium</tissue>
    </source>
</reference>
<evidence type="ECO:0000313" key="2">
    <source>
        <dbReference type="EMBL" id="CCX30556.1"/>
    </source>
</evidence>
<dbReference type="EMBL" id="HF935442">
    <property type="protein sequence ID" value="CCX30556.1"/>
    <property type="molecule type" value="Genomic_DNA"/>
</dbReference>
<gene>
    <name evidence="2" type="ORF">PCON_08755</name>
</gene>
<name>U4LT34_PYROM</name>
<sequence>MAAVDSSITTHHEMPVKNTSPENARRHRIPSAFDNILNLTNQASIHASIHRFKLLLKPHSSPGKTPKGSTFHHTHVWWHQQTLLHGNYFWKEYIIEYLSHAEIQDGKICYAPKATSKPVTTPTTAESCEVIKASEVQANVKKTWLFSLLLTCTRFSPQVDTLFSTLCHAVSDLAPSAAVLRWLELPGTMKRFLAEYAEDIRWKMETEGLAVGAHNARLLLDNISIVDMTNPYSGWNILDTPSRIRSFQELVRLVAEERVFWGKLKKGKREKILVTDAYRIIKGAVDLVERTNNQVLGFRILYLDDAVSMMQKTFSGTWTTEEVTALFKQSWFWKSLTVERVYERIVKEAVKDLEMELVTMCEEIGDRTPQLWEALKEEEGLCRTSEVCPGGKKGCVSPKYALWREVLEFKRIAARIRRNKQWDDWSGHMGYILSCHSLYNEETTKFLKKVEILATLAKVGSKRSG</sequence>
<feature type="region of interest" description="Disordered" evidence="1">
    <location>
        <begin position="1"/>
        <end position="25"/>
    </location>
</feature>
<organism evidence="2 3">
    <name type="scientific">Pyronema omphalodes (strain CBS 100304)</name>
    <name type="common">Pyronema confluens</name>
    <dbReference type="NCBI Taxonomy" id="1076935"/>
    <lineage>
        <taxon>Eukaryota</taxon>
        <taxon>Fungi</taxon>
        <taxon>Dikarya</taxon>
        <taxon>Ascomycota</taxon>
        <taxon>Pezizomycotina</taxon>
        <taxon>Pezizomycetes</taxon>
        <taxon>Pezizales</taxon>
        <taxon>Pyronemataceae</taxon>
        <taxon>Pyronema</taxon>
    </lineage>
</organism>
<protein>
    <submittedName>
        <fullName evidence="2">Uncharacterized protein</fullName>
    </submittedName>
</protein>